<proteinExistence type="predicted"/>
<evidence type="ECO:0000313" key="1">
    <source>
        <dbReference type="EMBL" id="KAH9482010.1"/>
    </source>
</evidence>
<reference evidence="1" key="1">
    <citation type="submission" date="2021-10" db="EMBL/GenBank/DDBJ databases">
        <title>Psilocybe cubensis genome.</title>
        <authorList>
            <person name="Mckernan K.J."/>
            <person name="Crawford S."/>
            <person name="Trippe A."/>
            <person name="Kane L.T."/>
            <person name="Mclaughlin S."/>
        </authorList>
    </citation>
    <scope>NUCLEOTIDE SEQUENCE</scope>
    <source>
        <strain evidence="1">MGC-MH-2018</strain>
    </source>
</reference>
<gene>
    <name evidence="1" type="ORF">JR316_0006540</name>
</gene>
<accession>A0ACB8H2R2</accession>
<sequence>MRPAVPASLLRHSLARQQRSVATKRYASTDSSQAQKKAQETLASVQKNASKFFENAQKFLGPVGEKVGNLLGSYKQPVLYNLAVTKEVFKQIYIKEGLQPPSIEAVKTAYTSLWSQVRNPALVGNLVKSGEIGRVGVYGLQAYGIYKDENVCDVAPSPILQKSCTLASLFFLALYRTLSLNIAKIFVLEVILARFKLN</sequence>
<protein>
    <submittedName>
        <fullName evidence="1">ATP synthase subunit g, mitochondrial</fullName>
    </submittedName>
</protein>
<organism evidence="1 2">
    <name type="scientific">Psilocybe cubensis</name>
    <name type="common">Psychedelic mushroom</name>
    <name type="synonym">Stropharia cubensis</name>
    <dbReference type="NCBI Taxonomy" id="181762"/>
    <lineage>
        <taxon>Eukaryota</taxon>
        <taxon>Fungi</taxon>
        <taxon>Dikarya</taxon>
        <taxon>Basidiomycota</taxon>
        <taxon>Agaricomycotina</taxon>
        <taxon>Agaricomycetes</taxon>
        <taxon>Agaricomycetidae</taxon>
        <taxon>Agaricales</taxon>
        <taxon>Agaricineae</taxon>
        <taxon>Strophariaceae</taxon>
        <taxon>Psilocybe</taxon>
    </lineage>
</organism>
<dbReference type="Proteomes" id="UP000664032">
    <property type="component" value="Unassembled WGS sequence"/>
</dbReference>
<evidence type="ECO:0000313" key="2">
    <source>
        <dbReference type="Proteomes" id="UP000664032"/>
    </source>
</evidence>
<name>A0ACB8H2R2_PSICU</name>
<dbReference type="EMBL" id="JAFIQS020000005">
    <property type="protein sequence ID" value="KAH9482010.1"/>
    <property type="molecule type" value="Genomic_DNA"/>
</dbReference>
<keyword evidence="2" id="KW-1185">Reference proteome</keyword>
<comment type="caution">
    <text evidence="1">The sequence shown here is derived from an EMBL/GenBank/DDBJ whole genome shotgun (WGS) entry which is preliminary data.</text>
</comment>